<dbReference type="GO" id="GO:0006406">
    <property type="term" value="P:mRNA export from nucleus"/>
    <property type="evidence" value="ECO:0007669"/>
    <property type="project" value="UniProtKB-UniRule"/>
</dbReference>
<comment type="similarity">
    <text evidence="1 2">Belongs to the DSS1/SEM1 family.</text>
</comment>
<comment type="subcellular location">
    <subcellularLocation>
        <location evidence="2">Nucleus</location>
    </subcellularLocation>
</comment>
<comment type="caution">
    <text evidence="4">The sequence shown here is derived from an EMBL/GenBank/DDBJ whole genome shotgun (WGS) entry which is preliminary data.</text>
</comment>
<feature type="compositionally biased region" description="Basic and acidic residues" evidence="3">
    <location>
        <begin position="31"/>
        <end position="43"/>
    </location>
</feature>
<name>A0A2J8A320_9CHLO</name>
<organism evidence="4 5">
    <name type="scientific">Tetrabaena socialis</name>
    <dbReference type="NCBI Taxonomy" id="47790"/>
    <lineage>
        <taxon>Eukaryota</taxon>
        <taxon>Viridiplantae</taxon>
        <taxon>Chlorophyta</taxon>
        <taxon>core chlorophytes</taxon>
        <taxon>Chlorophyceae</taxon>
        <taxon>CS clade</taxon>
        <taxon>Chlamydomonadales</taxon>
        <taxon>Tetrabaenaceae</taxon>
        <taxon>Tetrabaena</taxon>
    </lineage>
</organism>
<keyword evidence="2" id="KW-0539">Nucleus</keyword>
<dbReference type="GO" id="GO:0008541">
    <property type="term" value="C:proteasome regulatory particle, lid subcomplex"/>
    <property type="evidence" value="ECO:0007669"/>
    <property type="project" value="UniProtKB-UniRule"/>
</dbReference>
<dbReference type="Proteomes" id="UP000236333">
    <property type="component" value="Unassembled WGS sequence"/>
</dbReference>
<gene>
    <name evidence="4" type="ORF">TSOC_006653</name>
</gene>
<feature type="region of interest" description="Disordered" evidence="3">
    <location>
        <begin position="1"/>
        <end position="80"/>
    </location>
</feature>
<evidence type="ECO:0000313" key="5">
    <source>
        <dbReference type="Proteomes" id="UP000236333"/>
    </source>
</evidence>
<protein>
    <recommendedName>
        <fullName evidence="2">26S proteasome complex subunit SEM1</fullName>
    </recommendedName>
</protein>
<sequence length="80" mass="9296">MADPAKKGTALEEDDEFEEFQQEDWEPTANDLKKKELWDKSWDDENLDDSIGQQLRAQGPALLRPAQQQQQQQQQPGQQQ</sequence>
<dbReference type="AlphaFoldDB" id="A0A2J8A320"/>
<keyword evidence="5" id="KW-1185">Reference proteome</keyword>
<feature type="compositionally biased region" description="Basic and acidic residues" evidence="3">
    <location>
        <begin position="1"/>
        <end position="10"/>
    </location>
</feature>
<dbReference type="Pfam" id="PF05160">
    <property type="entry name" value="DSS1_SEM1"/>
    <property type="match status" value="1"/>
</dbReference>
<evidence type="ECO:0000313" key="4">
    <source>
        <dbReference type="EMBL" id="PNH06922.1"/>
    </source>
</evidence>
<dbReference type="OrthoDB" id="5586203at2759"/>
<evidence type="ECO:0000256" key="3">
    <source>
        <dbReference type="SAM" id="MobiDB-lite"/>
    </source>
</evidence>
<dbReference type="SMART" id="SM01385">
    <property type="entry name" value="DSS1_SEM1"/>
    <property type="match status" value="1"/>
</dbReference>
<feature type="compositionally biased region" description="Acidic residues" evidence="3">
    <location>
        <begin position="11"/>
        <end position="26"/>
    </location>
</feature>
<comment type="function">
    <text evidence="2">Component of the 26S proteasome, a multiprotein complex involved in the ATP-dependent degradation of ubiquitinated proteins.</text>
</comment>
<dbReference type="InterPro" id="IPR007834">
    <property type="entry name" value="DSS1_SEM1"/>
</dbReference>
<reference evidence="4 5" key="1">
    <citation type="journal article" date="2017" name="Mol. Biol. Evol.">
        <title>The 4-celled Tetrabaena socialis nuclear genome reveals the essential components for genetic control of cell number at the origin of multicellularity in the volvocine lineage.</title>
        <authorList>
            <person name="Featherston J."/>
            <person name="Arakaki Y."/>
            <person name="Hanschen E.R."/>
            <person name="Ferris P.J."/>
            <person name="Michod R.E."/>
            <person name="Olson B.J.S.C."/>
            <person name="Nozaki H."/>
            <person name="Durand P.M."/>
        </authorList>
    </citation>
    <scope>NUCLEOTIDE SEQUENCE [LARGE SCALE GENOMIC DNA]</scope>
    <source>
        <strain evidence="4 5">NIES-571</strain>
    </source>
</reference>
<keyword evidence="2" id="KW-0647">Proteasome</keyword>
<dbReference type="EMBL" id="PGGS01000207">
    <property type="protein sequence ID" value="PNH06922.1"/>
    <property type="molecule type" value="Genomic_DNA"/>
</dbReference>
<feature type="compositionally biased region" description="Low complexity" evidence="3">
    <location>
        <begin position="57"/>
        <end position="80"/>
    </location>
</feature>
<evidence type="ECO:0000256" key="2">
    <source>
        <dbReference type="RuleBase" id="RU369057"/>
    </source>
</evidence>
<proteinExistence type="inferred from homology"/>
<dbReference type="GO" id="GO:0005634">
    <property type="term" value="C:nucleus"/>
    <property type="evidence" value="ECO:0007669"/>
    <property type="project" value="UniProtKB-SubCell"/>
</dbReference>
<evidence type="ECO:0000256" key="1">
    <source>
        <dbReference type="ARBA" id="ARBA00034491"/>
    </source>
</evidence>
<accession>A0A2J8A320</accession>
<dbReference type="GO" id="GO:0043248">
    <property type="term" value="P:proteasome assembly"/>
    <property type="evidence" value="ECO:0007669"/>
    <property type="project" value="UniProtKB-UniRule"/>
</dbReference>